<dbReference type="Pfam" id="PF00533">
    <property type="entry name" value="BRCT"/>
    <property type="match status" value="1"/>
</dbReference>
<keyword evidence="5" id="KW-0539">Nucleus</keyword>
<evidence type="ECO:0000313" key="8">
    <source>
        <dbReference type="EMBL" id="CAF3689164.1"/>
    </source>
</evidence>
<evidence type="ECO:0000313" key="7">
    <source>
        <dbReference type="EMBL" id="CAF0907665.1"/>
    </source>
</evidence>
<dbReference type="Gene3D" id="3.40.50.10190">
    <property type="entry name" value="BRCT domain"/>
    <property type="match status" value="2"/>
</dbReference>
<dbReference type="GO" id="GO:0004842">
    <property type="term" value="F:ubiquitin-protein transferase activity"/>
    <property type="evidence" value="ECO:0007669"/>
    <property type="project" value="TreeGrafter"/>
</dbReference>
<feature type="domain" description="BRCT" evidence="6">
    <location>
        <begin position="182"/>
        <end position="235"/>
    </location>
</feature>
<protein>
    <recommendedName>
        <fullName evidence="6">BRCT domain-containing protein</fullName>
    </recommendedName>
</protein>
<evidence type="ECO:0000256" key="4">
    <source>
        <dbReference type="ARBA" id="ARBA00023204"/>
    </source>
</evidence>
<comment type="subcellular location">
    <subcellularLocation>
        <location evidence="1">Nucleus</location>
    </subcellularLocation>
</comment>
<dbReference type="EMBL" id="CAJNOQ010001622">
    <property type="protein sequence ID" value="CAF0907665.1"/>
    <property type="molecule type" value="Genomic_DNA"/>
</dbReference>
<keyword evidence="4" id="KW-0234">DNA repair</keyword>
<dbReference type="GO" id="GO:0045944">
    <property type="term" value="P:positive regulation of transcription by RNA polymerase II"/>
    <property type="evidence" value="ECO:0007669"/>
    <property type="project" value="TreeGrafter"/>
</dbReference>
<dbReference type="SMART" id="SM00292">
    <property type="entry name" value="BRCT"/>
    <property type="match status" value="2"/>
</dbReference>
<dbReference type="Pfam" id="PF16589">
    <property type="entry name" value="BRCT_2"/>
    <property type="match status" value="1"/>
</dbReference>
<evidence type="ECO:0000256" key="5">
    <source>
        <dbReference type="ARBA" id="ARBA00023242"/>
    </source>
</evidence>
<dbReference type="InterPro" id="IPR031099">
    <property type="entry name" value="BRCA1-associated"/>
</dbReference>
<keyword evidence="9" id="KW-1185">Reference proteome</keyword>
<evidence type="ECO:0000256" key="1">
    <source>
        <dbReference type="ARBA" id="ARBA00004123"/>
    </source>
</evidence>
<reference evidence="7" key="1">
    <citation type="submission" date="2021-02" db="EMBL/GenBank/DDBJ databases">
        <authorList>
            <person name="Nowell W R."/>
        </authorList>
    </citation>
    <scope>NUCLEOTIDE SEQUENCE</scope>
</reference>
<organism evidence="7 9">
    <name type="scientific">Didymodactylos carnosus</name>
    <dbReference type="NCBI Taxonomy" id="1234261"/>
    <lineage>
        <taxon>Eukaryota</taxon>
        <taxon>Metazoa</taxon>
        <taxon>Spiralia</taxon>
        <taxon>Gnathifera</taxon>
        <taxon>Rotifera</taxon>
        <taxon>Eurotatoria</taxon>
        <taxon>Bdelloidea</taxon>
        <taxon>Philodinida</taxon>
        <taxon>Philodinidae</taxon>
        <taxon>Didymodactylos</taxon>
    </lineage>
</organism>
<keyword evidence="2" id="KW-0677">Repeat</keyword>
<evidence type="ECO:0000256" key="3">
    <source>
        <dbReference type="ARBA" id="ARBA00022763"/>
    </source>
</evidence>
<feature type="domain" description="BRCT" evidence="6">
    <location>
        <begin position="254"/>
        <end position="355"/>
    </location>
</feature>
<dbReference type="Proteomes" id="UP000663829">
    <property type="component" value="Unassembled WGS sequence"/>
</dbReference>
<dbReference type="GO" id="GO:0000724">
    <property type="term" value="P:double-strand break repair via homologous recombination"/>
    <property type="evidence" value="ECO:0007669"/>
    <property type="project" value="TreeGrafter"/>
</dbReference>
<gene>
    <name evidence="7" type="ORF">GPM918_LOCUS8976</name>
    <name evidence="8" type="ORF">SRO942_LOCUS8977</name>
</gene>
<dbReference type="GO" id="GO:0070531">
    <property type="term" value="C:BRCA1-A complex"/>
    <property type="evidence" value="ECO:0007669"/>
    <property type="project" value="TreeGrafter"/>
</dbReference>
<dbReference type="AlphaFoldDB" id="A0A814A040"/>
<dbReference type="InterPro" id="IPR036420">
    <property type="entry name" value="BRCT_dom_sf"/>
</dbReference>
<dbReference type="PROSITE" id="PS50172">
    <property type="entry name" value="BRCT"/>
    <property type="match status" value="2"/>
</dbReference>
<dbReference type="InterPro" id="IPR001357">
    <property type="entry name" value="BRCT_dom"/>
</dbReference>
<keyword evidence="3" id="KW-0227">DNA damage</keyword>
<dbReference type="OrthoDB" id="6105938at2759"/>
<name>A0A814A040_9BILA</name>
<dbReference type="PANTHER" id="PTHR13763:SF0">
    <property type="entry name" value="BREAST CANCER TYPE 1 SUSCEPTIBILITY PROTEIN"/>
    <property type="match status" value="1"/>
</dbReference>
<evidence type="ECO:0000313" key="9">
    <source>
        <dbReference type="Proteomes" id="UP000663829"/>
    </source>
</evidence>
<sequence>MPRSSSLLSSQVSSVNKHYAKPKVHNVHARNKTLAKPFVQSQQSHSYFQQSTEIAQQYIDHRNIKNEYNDENNNISNFEIVLDNLSTNSFTVPASDLLSSPSTIVSVDLHTLSYFDERKRCYNLVEQDNKTCNTISHLVEDKSCQIIVSFTNLDAEQMVKLLKCLQLFSIRLTENNEIDVTTTHLITDDSQEHLVCTLTRKTFQAVARHLFVISHRWLDECLKQNRIIDERPYEIHGDLSLSKHHNGFGFSRVLRRPLFQNLYSVVVDCDHFQNIINKQELIELIQLCGAISVDKNFDFSDNQQTYVILCEEKYLKDHYYHERYKDEKNIHIVSPEWLLESIAKYEIQPFDEYEKSIS</sequence>
<dbReference type="PANTHER" id="PTHR13763">
    <property type="entry name" value="BREAST CANCER TYPE 1 SUSCEPTIBILITY PROTEIN BRCA1"/>
    <property type="match status" value="1"/>
</dbReference>
<dbReference type="GO" id="GO:0031436">
    <property type="term" value="C:BRCA1-BARD1 complex"/>
    <property type="evidence" value="ECO:0007669"/>
    <property type="project" value="TreeGrafter"/>
</dbReference>
<proteinExistence type="predicted"/>
<dbReference type="EMBL" id="CAJOBC010001622">
    <property type="protein sequence ID" value="CAF3689164.1"/>
    <property type="molecule type" value="Genomic_DNA"/>
</dbReference>
<dbReference type="Proteomes" id="UP000681722">
    <property type="component" value="Unassembled WGS sequence"/>
</dbReference>
<evidence type="ECO:0000256" key="2">
    <source>
        <dbReference type="ARBA" id="ARBA00022737"/>
    </source>
</evidence>
<evidence type="ECO:0000259" key="6">
    <source>
        <dbReference type="PROSITE" id="PS50172"/>
    </source>
</evidence>
<dbReference type="SUPFAM" id="SSF52113">
    <property type="entry name" value="BRCT domain"/>
    <property type="match status" value="2"/>
</dbReference>
<comment type="caution">
    <text evidence="7">The sequence shown here is derived from an EMBL/GenBank/DDBJ whole genome shotgun (WGS) entry which is preliminary data.</text>
</comment>
<accession>A0A814A040</accession>